<organism evidence="1 2">
    <name type="scientific">Mucilaginibacter terrigena</name>
    <dbReference type="NCBI Taxonomy" id="2492395"/>
    <lineage>
        <taxon>Bacteria</taxon>
        <taxon>Pseudomonadati</taxon>
        <taxon>Bacteroidota</taxon>
        <taxon>Sphingobacteriia</taxon>
        <taxon>Sphingobacteriales</taxon>
        <taxon>Sphingobacteriaceae</taxon>
        <taxon>Mucilaginibacter</taxon>
    </lineage>
</organism>
<dbReference type="RefSeq" id="WP_129876458.1">
    <property type="nucleotide sequence ID" value="NZ_SEWG01000003.1"/>
</dbReference>
<protein>
    <submittedName>
        <fullName evidence="1">Uncharacterized protein</fullName>
    </submittedName>
</protein>
<evidence type="ECO:0000313" key="1">
    <source>
        <dbReference type="EMBL" id="RYU90909.1"/>
    </source>
</evidence>
<keyword evidence="2" id="KW-1185">Reference proteome</keyword>
<comment type="caution">
    <text evidence="1">The sequence shown here is derived from an EMBL/GenBank/DDBJ whole genome shotgun (WGS) entry which is preliminary data.</text>
</comment>
<dbReference type="OrthoDB" id="9827123at2"/>
<dbReference type="EMBL" id="SEWG01000003">
    <property type="protein sequence ID" value="RYU90909.1"/>
    <property type="molecule type" value="Genomic_DNA"/>
</dbReference>
<proteinExistence type="predicted"/>
<evidence type="ECO:0000313" key="2">
    <source>
        <dbReference type="Proteomes" id="UP000293331"/>
    </source>
</evidence>
<gene>
    <name evidence="1" type="ORF">EWM62_09750</name>
</gene>
<reference evidence="1 2" key="1">
    <citation type="submission" date="2019-02" db="EMBL/GenBank/DDBJ databases">
        <title>Bacterial novel species Mucilaginibacter sp. 17JY9-4 isolated from soil.</title>
        <authorList>
            <person name="Jung H.-Y."/>
        </authorList>
    </citation>
    <scope>NUCLEOTIDE SEQUENCE [LARGE SCALE GENOMIC DNA]</scope>
    <source>
        <strain evidence="1 2">17JY9-4</strain>
    </source>
</reference>
<name>A0A4Q5LNM5_9SPHI</name>
<accession>A0A4Q5LNM5</accession>
<dbReference type="Proteomes" id="UP000293331">
    <property type="component" value="Unassembled WGS sequence"/>
</dbReference>
<dbReference type="AlphaFoldDB" id="A0A4Q5LNM5"/>
<sequence>MDLTNITINERIEWKGDFFKADLSVVMARLQRFRPIVRPFSHTVTLFYKKPDADDYTHYTLRIRTYANLQDMDAVSVLHFLNQGITGKIQFKKNHGEKTELGNISVAACPGETLNHALHQITIAGETLVLESFRISKRMHWSIEPTRTLENRELKRITLDLERYLYLVTADRQLLFLGEMGPRLEIKAPANAAVELVLGIINRDGLMKEMNYRSLELLLQHKLANTIPQQTSKAFPEIEAKFDIAPNASINADDIMQWLSAELPVVFLLPSPSKVVRMRRYHICRDPKDETIDCTLVETAAQRYSPKIKSNAYLTGQVLVRKTEASRTTDKNGTTGTLPSVLEQYGWDLLNSFEKLQTKIPFQLSDGFAYLLSIDNCIDCRGNQLQQLEIEYIGSSLTVPASAAVIFDDIQRVIASLLSYPLFRGKIAHSQISKHKYFAQFRPMPAALLA</sequence>